<comment type="cofactor">
    <cofactor evidence="1 6">
        <name>FAD</name>
        <dbReference type="ChEBI" id="CHEBI:57692"/>
    </cofactor>
</comment>
<dbReference type="PANTHER" id="PTHR11530">
    <property type="entry name" value="D-AMINO ACID OXIDASE"/>
    <property type="match status" value="1"/>
</dbReference>
<dbReference type="InterPro" id="IPR023209">
    <property type="entry name" value="DAO"/>
</dbReference>
<comment type="similarity">
    <text evidence="2">Belongs to the DAMOX/DASOX family.</text>
</comment>
<feature type="binding site" evidence="6">
    <location>
        <position position="314"/>
    </location>
    <ligand>
        <name>D-dopa</name>
        <dbReference type="ChEBI" id="CHEBI:149689"/>
    </ligand>
</feature>
<dbReference type="Gene3D" id="3.30.9.10">
    <property type="entry name" value="D-Amino Acid Oxidase, subunit A, domain 2"/>
    <property type="match status" value="1"/>
</dbReference>
<evidence type="ECO:0000313" key="9">
    <source>
        <dbReference type="Proteomes" id="UP000813824"/>
    </source>
</evidence>
<dbReference type="InterPro" id="IPR006076">
    <property type="entry name" value="FAD-dep_OxRdtase"/>
</dbReference>
<dbReference type="PIRSF" id="PIRSF000189">
    <property type="entry name" value="D-aa_oxidase"/>
    <property type="match status" value="1"/>
</dbReference>
<evidence type="ECO:0000259" key="7">
    <source>
        <dbReference type="Pfam" id="PF01266"/>
    </source>
</evidence>
<dbReference type="GO" id="GO:0005737">
    <property type="term" value="C:cytoplasm"/>
    <property type="evidence" value="ECO:0007669"/>
    <property type="project" value="TreeGrafter"/>
</dbReference>
<keyword evidence="5" id="KW-0560">Oxidoreductase</keyword>
<dbReference type="Proteomes" id="UP000813824">
    <property type="component" value="Unassembled WGS sequence"/>
</dbReference>
<accession>A0A8K0UTJ6</accession>
<feature type="binding site" evidence="6">
    <location>
        <begin position="51"/>
        <end position="52"/>
    </location>
    <ligand>
        <name>FAD</name>
        <dbReference type="ChEBI" id="CHEBI:57692"/>
    </ligand>
</feature>
<keyword evidence="9" id="KW-1185">Reference proteome</keyword>
<evidence type="ECO:0000256" key="2">
    <source>
        <dbReference type="ARBA" id="ARBA00006730"/>
    </source>
</evidence>
<reference evidence="8" key="1">
    <citation type="journal article" date="2021" name="New Phytol.">
        <title>Evolutionary innovations through gain and loss of genes in the ectomycorrhizal Boletales.</title>
        <authorList>
            <person name="Wu G."/>
            <person name="Miyauchi S."/>
            <person name="Morin E."/>
            <person name="Kuo A."/>
            <person name="Drula E."/>
            <person name="Varga T."/>
            <person name="Kohler A."/>
            <person name="Feng B."/>
            <person name="Cao Y."/>
            <person name="Lipzen A."/>
            <person name="Daum C."/>
            <person name="Hundley H."/>
            <person name="Pangilinan J."/>
            <person name="Johnson J."/>
            <person name="Barry K."/>
            <person name="LaButti K."/>
            <person name="Ng V."/>
            <person name="Ahrendt S."/>
            <person name="Min B."/>
            <person name="Choi I.G."/>
            <person name="Park H."/>
            <person name="Plett J.M."/>
            <person name="Magnuson J."/>
            <person name="Spatafora J.W."/>
            <person name="Nagy L.G."/>
            <person name="Henrissat B."/>
            <person name="Grigoriev I.V."/>
            <person name="Yang Z.L."/>
            <person name="Xu J."/>
            <person name="Martin F.M."/>
        </authorList>
    </citation>
    <scope>NUCLEOTIDE SEQUENCE</scope>
    <source>
        <strain evidence="8">KKN 215</strain>
    </source>
</reference>
<evidence type="ECO:0000256" key="1">
    <source>
        <dbReference type="ARBA" id="ARBA00001974"/>
    </source>
</evidence>
<keyword evidence="4 6" id="KW-0274">FAD</keyword>
<proteinExistence type="inferred from homology"/>
<dbReference type="SUPFAM" id="SSF51971">
    <property type="entry name" value="Nucleotide-binding domain"/>
    <property type="match status" value="1"/>
</dbReference>
<evidence type="ECO:0000256" key="3">
    <source>
        <dbReference type="ARBA" id="ARBA00022630"/>
    </source>
</evidence>
<feature type="binding site" evidence="6">
    <location>
        <position position="243"/>
    </location>
    <ligand>
        <name>D-dopa</name>
        <dbReference type="ChEBI" id="CHEBI:149689"/>
    </ligand>
</feature>
<dbReference type="GO" id="GO:0003884">
    <property type="term" value="F:D-amino-acid oxidase activity"/>
    <property type="evidence" value="ECO:0007669"/>
    <property type="project" value="InterPro"/>
</dbReference>
<dbReference type="GO" id="GO:0019478">
    <property type="term" value="P:D-amino acid catabolic process"/>
    <property type="evidence" value="ECO:0007669"/>
    <property type="project" value="TreeGrafter"/>
</dbReference>
<gene>
    <name evidence="8" type="ORF">BXZ70DRAFT_65742</name>
</gene>
<sequence length="371" mass="40325">MSNDATSKHVVVIGAGVVGLTTAVKIQEQGGYNVTIVAETFPSDPKTIRYTSLWAGAHHVSHADGDKKQEDIDRETFDVMWELSKPGGEAEGAFLRLPQTDYYYDGRDTHLNWMPDFKPLPIDNLIEGAKTGASFTTLTIDTPVYCNYLVSRFLARGGTIVRAPVQHVSQIAEGGAHVFTFSRAGKGPRVDAIVACPGLGARTLGGVEDKDVFPTRGQVVMLRAPWINFGRTASHLKDGLWTYVIPRRSGDVIVGGTKVDNDWYPVARHETTLEILERSLALCPELAPPEVRAKRSPTVDDLLPIVIEEGCAFRPSRKGGIRLDVEWIEGIGGKIPLVFNYGHSGGGYQSSWGTANIALNLLQKSLSGTQG</sequence>
<comment type="caution">
    <text evidence="8">The sequence shown here is derived from an EMBL/GenBank/DDBJ whole genome shotgun (WGS) entry which is preliminary data.</text>
</comment>
<protein>
    <submittedName>
        <fullName evidence="8">D-amino-acid oxidase</fullName>
    </submittedName>
</protein>
<evidence type="ECO:0000256" key="6">
    <source>
        <dbReference type="PIRSR" id="PIRSR000189-1"/>
    </source>
</evidence>
<evidence type="ECO:0000313" key="8">
    <source>
        <dbReference type="EMBL" id="KAH8102276.1"/>
    </source>
</evidence>
<dbReference type="EMBL" id="JAEVFJ010000010">
    <property type="protein sequence ID" value="KAH8102276.1"/>
    <property type="molecule type" value="Genomic_DNA"/>
</dbReference>
<organism evidence="8 9">
    <name type="scientific">Cristinia sonorae</name>
    <dbReference type="NCBI Taxonomy" id="1940300"/>
    <lineage>
        <taxon>Eukaryota</taxon>
        <taxon>Fungi</taxon>
        <taxon>Dikarya</taxon>
        <taxon>Basidiomycota</taxon>
        <taxon>Agaricomycotina</taxon>
        <taxon>Agaricomycetes</taxon>
        <taxon>Agaricomycetidae</taxon>
        <taxon>Agaricales</taxon>
        <taxon>Pleurotineae</taxon>
        <taxon>Stephanosporaceae</taxon>
        <taxon>Cristinia</taxon>
    </lineage>
</organism>
<dbReference type="GO" id="GO:0071949">
    <property type="term" value="F:FAD binding"/>
    <property type="evidence" value="ECO:0007669"/>
    <property type="project" value="InterPro"/>
</dbReference>
<evidence type="ECO:0000256" key="4">
    <source>
        <dbReference type="ARBA" id="ARBA00022827"/>
    </source>
</evidence>
<dbReference type="AlphaFoldDB" id="A0A8K0UTJ6"/>
<evidence type="ECO:0000256" key="5">
    <source>
        <dbReference type="ARBA" id="ARBA00023002"/>
    </source>
</evidence>
<dbReference type="SUPFAM" id="SSF54373">
    <property type="entry name" value="FAD-linked reductases, C-terminal domain"/>
    <property type="match status" value="1"/>
</dbReference>
<dbReference type="PANTHER" id="PTHR11530:SF11">
    <property type="entry name" value="D-ASPARTATE OXIDASE"/>
    <property type="match status" value="1"/>
</dbReference>
<feature type="binding site" evidence="6">
    <location>
        <position position="165"/>
    </location>
    <ligand>
        <name>FAD</name>
        <dbReference type="ChEBI" id="CHEBI:57692"/>
    </ligand>
</feature>
<feature type="binding site" evidence="6">
    <location>
        <position position="345"/>
    </location>
    <ligand>
        <name>D-dopa</name>
        <dbReference type="ChEBI" id="CHEBI:149689"/>
    </ligand>
</feature>
<dbReference type="OrthoDB" id="2015447at2759"/>
<name>A0A8K0UTJ6_9AGAR</name>
<dbReference type="Gene3D" id="3.40.50.720">
    <property type="entry name" value="NAD(P)-binding Rossmann-like Domain"/>
    <property type="match status" value="1"/>
</dbReference>
<dbReference type="Pfam" id="PF01266">
    <property type="entry name" value="DAO"/>
    <property type="match status" value="1"/>
</dbReference>
<keyword evidence="3" id="KW-0285">Flavoprotein</keyword>
<feature type="domain" description="FAD dependent oxidoreductase" evidence="7">
    <location>
        <begin position="9"/>
        <end position="358"/>
    </location>
</feature>